<proteinExistence type="predicted"/>
<reference evidence="1" key="1">
    <citation type="submission" date="2023-07" db="EMBL/GenBank/DDBJ databases">
        <title>Sorghum-associated microbial communities from plants grown in Nebraska, USA.</title>
        <authorList>
            <person name="Schachtman D."/>
        </authorList>
    </citation>
    <scope>NUCLEOTIDE SEQUENCE</scope>
    <source>
        <strain evidence="1">DS1061</strain>
    </source>
</reference>
<gene>
    <name evidence="1" type="ORF">J2793_006983</name>
</gene>
<accession>A0AB73INC3</accession>
<organism evidence="1 2">
    <name type="scientific">Paraburkholderia caledonica</name>
    <dbReference type="NCBI Taxonomy" id="134536"/>
    <lineage>
        <taxon>Bacteria</taxon>
        <taxon>Pseudomonadati</taxon>
        <taxon>Pseudomonadota</taxon>
        <taxon>Betaproteobacteria</taxon>
        <taxon>Burkholderiales</taxon>
        <taxon>Burkholderiaceae</taxon>
        <taxon>Paraburkholderia</taxon>
    </lineage>
</organism>
<protein>
    <submittedName>
        <fullName evidence="1">Uncharacterized protein</fullName>
    </submittedName>
</protein>
<dbReference type="AlphaFoldDB" id="A0AB73INC3"/>
<sequence>MEHHHNGDISCHRDGLLTKLADTRFAKMKYKNIYSAIHNLGASFTSLMNYVLDELESIHHQRLDIEVDWLSGAFAPESLESARIRASIEYYCEGLTRQFAQQNVDVASITQLRFNWPAGGRKYMAATDDRGKSYKIYVNESK</sequence>
<dbReference type="Proteomes" id="UP001229486">
    <property type="component" value="Unassembled WGS sequence"/>
</dbReference>
<name>A0AB73INC3_9BURK</name>
<evidence type="ECO:0000313" key="2">
    <source>
        <dbReference type="Proteomes" id="UP001229486"/>
    </source>
</evidence>
<dbReference type="EMBL" id="JAURTK010000022">
    <property type="protein sequence ID" value="MDP9651508.1"/>
    <property type="molecule type" value="Genomic_DNA"/>
</dbReference>
<dbReference type="RefSeq" id="WP_392396106.1">
    <property type="nucleotide sequence ID" value="NZ_JAURTK010000022.1"/>
</dbReference>
<evidence type="ECO:0000313" key="1">
    <source>
        <dbReference type="EMBL" id="MDP9651508.1"/>
    </source>
</evidence>
<comment type="caution">
    <text evidence="1">The sequence shown here is derived from an EMBL/GenBank/DDBJ whole genome shotgun (WGS) entry which is preliminary data.</text>
</comment>